<dbReference type="Pfam" id="PF01381">
    <property type="entry name" value="HTH_3"/>
    <property type="match status" value="1"/>
</dbReference>
<dbReference type="InterPro" id="IPR013430">
    <property type="entry name" value="Toxin_antidote_HigA"/>
</dbReference>
<evidence type="ECO:0000256" key="1">
    <source>
        <dbReference type="ARBA" id="ARBA00023125"/>
    </source>
</evidence>
<dbReference type="AlphaFoldDB" id="G4D0M7"/>
<protein>
    <submittedName>
        <fullName evidence="4">XRE family transcriptional regulator</fullName>
    </submittedName>
</protein>
<dbReference type="InterPro" id="IPR010982">
    <property type="entry name" value="Lambda_DNA-bd_dom_sf"/>
</dbReference>
<dbReference type="PROSITE" id="PS50943">
    <property type="entry name" value="HTH_CROC1"/>
    <property type="match status" value="1"/>
</dbReference>
<comment type="caution">
    <text evidence="4">The sequence shown here is derived from an EMBL/GenBank/DDBJ whole genome shotgun (WGS) entry which is preliminary data.</text>
</comment>
<feature type="domain" description="HTH cro/C1-type" evidence="3">
    <location>
        <begin position="45"/>
        <end position="91"/>
    </location>
</feature>
<proteinExistence type="predicted"/>
<dbReference type="Proteomes" id="UP000005332">
    <property type="component" value="Unassembled WGS sequence"/>
</dbReference>
<dbReference type="SMART" id="SM00530">
    <property type="entry name" value="HTH_XRE"/>
    <property type="match status" value="1"/>
</dbReference>
<dbReference type="Gene3D" id="1.10.260.40">
    <property type="entry name" value="lambda repressor-like DNA-binding domains"/>
    <property type="match status" value="1"/>
</dbReference>
<feature type="compositionally biased region" description="Polar residues" evidence="2">
    <location>
        <begin position="1"/>
        <end position="13"/>
    </location>
</feature>
<keyword evidence="5" id="KW-1185">Reference proteome</keyword>
<name>G4D0M7_9ACTN</name>
<sequence>MISGGSVSDGQTPDQRRWRSLTTTDKIEPIHPGEVLMEDFIEGFGITQHKLAVSIGVPPRRINEIVHGKRGISADTALRLAKYFGTSATFWTNVQSHYELDRAEHAAAEQIAAITPLHVA</sequence>
<dbReference type="GO" id="GO:0003677">
    <property type="term" value="F:DNA binding"/>
    <property type="evidence" value="ECO:0007669"/>
    <property type="project" value="UniProtKB-KW"/>
</dbReference>
<dbReference type="PATRIC" id="fig|997355.3.peg.2303"/>
<evidence type="ECO:0000313" key="4">
    <source>
        <dbReference type="EMBL" id="EGY76506.1"/>
    </source>
</evidence>
<keyword evidence="1" id="KW-0238">DNA-binding</keyword>
<evidence type="ECO:0000313" key="5">
    <source>
        <dbReference type="Proteomes" id="UP000005332"/>
    </source>
</evidence>
<accession>G4D0M7</accession>
<dbReference type="NCBIfam" id="TIGR02607">
    <property type="entry name" value="antidote_HigA"/>
    <property type="match status" value="1"/>
</dbReference>
<dbReference type="RefSeq" id="WP_004811989.1">
    <property type="nucleotide sequence ID" value="NZ_JH165054.1"/>
</dbReference>
<reference evidence="4 5" key="1">
    <citation type="submission" date="2011-06" db="EMBL/GenBank/DDBJ databases">
        <authorList>
            <person name="Muzny D."/>
            <person name="Qin X."/>
            <person name="Deng J."/>
            <person name="Jiang H."/>
            <person name="Liu Y."/>
            <person name="Qu J."/>
            <person name="Song X.-Z."/>
            <person name="Zhang L."/>
            <person name="Thornton R."/>
            <person name="Coyle M."/>
            <person name="Francisco L."/>
            <person name="Jackson L."/>
            <person name="Javaid M."/>
            <person name="Korchina V."/>
            <person name="Kovar C."/>
            <person name="Mata R."/>
            <person name="Mathew T."/>
            <person name="Ngo R."/>
            <person name="Nguyen L."/>
            <person name="Nguyen N."/>
            <person name="Okwuonu G."/>
            <person name="Ongeri F."/>
            <person name="Pham C."/>
            <person name="Simmons D."/>
            <person name="Wilczek-Boney K."/>
            <person name="Hale W."/>
            <person name="Jakkamsetti A."/>
            <person name="Pham P."/>
            <person name="Ruth R."/>
            <person name="San Lucas F."/>
            <person name="Warren J."/>
            <person name="Zhang J."/>
            <person name="Zhao Z."/>
            <person name="Zhou C."/>
            <person name="Zhu D."/>
            <person name="Lee S."/>
            <person name="Bess C."/>
            <person name="Blankenburg K."/>
            <person name="Forbes L."/>
            <person name="Fu Q."/>
            <person name="Gubbala S."/>
            <person name="Hirani K."/>
            <person name="Jayaseelan J.C."/>
            <person name="Lara F."/>
            <person name="Munidasa M."/>
            <person name="Palculict T."/>
            <person name="Patil S."/>
            <person name="Pu L.-L."/>
            <person name="Saada N."/>
            <person name="Tang L."/>
            <person name="Weissenberger G."/>
            <person name="Zhu Y."/>
            <person name="Hemphill L."/>
            <person name="Shang Y."/>
            <person name="Youmans B."/>
            <person name="Ayvaz T."/>
            <person name="Ross M."/>
            <person name="Santibanez J."/>
            <person name="Aqrawi P."/>
            <person name="Gross S."/>
            <person name="Joshi V."/>
            <person name="Fowler G."/>
            <person name="Nazareth L."/>
            <person name="Reid J."/>
            <person name="Worley K."/>
            <person name="Petrosino J."/>
            <person name="Highlander S."/>
            <person name="Gibbs R."/>
        </authorList>
    </citation>
    <scope>NUCLEOTIDE SEQUENCE [LARGE SCALE GENOMIC DNA]</scope>
    <source>
        <strain evidence="4 5">ATCC 25577</strain>
    </source>
</reference>
<evidence type="ECO:0000256" key="2">
    <source>
        <dbReference type="SAM" id="MobiDB-lite"/>
    </source>
</evidence>
<gene>
    <name evidence="4" type="ORF">HMPREF9153_2335</name>
</gene>
<dbReference type="PANTHER" id="PTHR36924">
    <property type="entry name" value="ANTITOXIN HIGA-1"/>
    <property type="match status" value="1"/>
</dbReference>
<dbReference type="EMBL" id="AGBA01000018">
    <property type="protein sequence ID" value="EGY76506.1"/>
    <property type="molecule type" value="Genomic_DNA"/>
</dbReference>
<feature type="region of interest" description="Disordered" evidence="2">
    <location>
        <begin position="1"/>
        <end position="24"/>
    </location>
</feature>
<dbReference type="HOGENOM" id="CLU_140230_5_0_11"/>
<dbReference type="PANTHER" id="PTHR36924:SF1">
    <property type="entry name" value="ANTITOXIN HIGA-1"/>
    <property type="match status" value="1"/>
</dbReference>
<organism evidence="4 5">
    <name type="scientific">Cutibacterium avidum ATCC 25577</name>
    <dbReference type="NCBI Taxonomy" id="997355"/>
    <lineage>
        <taxon>Bacteria</taxon>
        <taxon>Bacillati</taxon>
        <taxon>Actinomycetota</taxon>
        <taxon>Actinomycetes</taxon>
        <taxon>Propionibacteriales</taxon>
        <taxon>Propionibacteriaceae</taxon>
        <taxon>Cutibacterium</taxon>
    </lineage>
</organism>
<dbReference type="CDD" id="cd00093">
    <property type="entry name" value="HTH_XRE"/>
    <property type="match status" value="1"/>
</dbReference>
<evidence type="ECO:0000259" key="3">
    <source>
        <dbReference type="PROSITE" id="PS50943"/>
    </source>
</evidence>
<dbReference type="InterPro" id="IPR001387">
    <property type="entry name" value="Cro/C1-type_HTH"/>
</dbReference>
<dbReference type="SUPFAM" id="SSF47413">
    <property type="entry name" value="lambda repressor-like DNA-binding domains"/>
    <property type="match status" value="1"/>
</dbReference>